<proteinExistence type="predicted"/>
<reference evidence="1 2" key="1">
    <citation type="submission" date="2018-01" db="EMBL/GenBank/DDBJ databases">
        <title>G. obscuriglobus.</title>
        <authorList>
            <person name="Franke J."/>
            <person name="Blomberg W."/>
            <person name="Selmecki A."/>
        </authorList>
    </citation>
    <scope>NUCLEOTIDE SEQUENCE [LARGE SCALE GENOMIC DNA]</scope>
    <source>
        <strain evidence="1 2">DSM 5831</strain>
    </source>
</reference>
<dbReference type="KEGG" id="gog:C1280_29380"/>
<sequence length="104" mass="11741">MVIEAGGSWFRGRENGERHLLTFVREVFGNPFRPTDFDPAWRTPDVRMLAEGAYLERAFDRLPILADALQEAGCDAAPLLEHLRDAHAPHARGCWALDLVLEKT</sequence>
<evidence type="ECO:0000313" key="1">
    <source>
        <dbReference type="EMBL" id="AWM42439.1"/>
    </source>
</evidence>
<keyword evidence="2" id="KW-1185">Reference proteome</keyword>
<accession>A0A2Z3H6F7</accession>
<name>A0A2Z3H6F7_9BACT</name>
<dbReference type="AlphaFoldDB" id="A0A2Z3H6F7"/>
<dbReference type="Proteomes" id="UP000245802">
    <property type="component" value="Chromosome"/>
</dbReference>
<protein>
    <submittedName>
        <fullName evidence="1">Uncharacterized protein</fullName>
    </submittedName>
</protein>
<evidence type="ECO:0000313" key="2">
    <source>
        <dbReference type="Proteomes" id="UP000245802"/>
    </source>
</evidence>
<organism evidence="1 2">
    <name type="scientific">Gemmata obscuriglobus</name>
    <dbReference type="NCBI Taxonomy" id="114"/>
    <lineage>
        <taxon>Bacteria</taxon>
        <taxon>Pseudomonadati</taxon>
        <taxon>Planctomycetota</taxon>
        <taxon>Planctomycetia</taxon>
        <taxon>Gemmatales</taxon>
        <taxon>Gemmataceae</taxon>
        <taxon>Gemmata</taxon>
    </lineage>
</organism>
<dbReference type="OrthoDB" id="286822at2"/>
<gene>
    <name evidence="1" type="ORF">C1280_29380</name>
</gene>
<dbReference type="EMBL" id="CP025958">
    <property type="protein sequence ID" value="AWM42439.1"/>
    <property type="molecule type" value="Genomic_DNA"/>
</dbReference>